<accession>A0AC54ZEU2</accession>
<gene>
    <name evidence="2" type="primary">KPNA5</name>
</gene>
<evidence type="ECO:0000313" key="2">
    <source>
        <dbReference type="RefSeq" id="XP_042638959.1"/>
    </source>
</evidence>
<dbReference type="RefSeq" id="XP_042638959.1">
    <property type="nucleotide sequence ID" value="XM_042783025.1"/>
</dbReference>
<evidence type="ECO:0000313" key="1">
    <source>
        <dbReference type="Proteomes" id="UP000694850"/>
    </source>
</evidence>
<protein>
    <submittedName>
        <fullName evidence="2">Importin subunit alpha-6</fullName>
    </submittedName>
</protein>
<sequence length="533" mass="60142">MKTMAVRAIADTMASPGKDNYRMKNYKNKALNPQEMRRRREEEGIQLRKQKREEQLFKRRNVSLPRNDESMLESPIQDPDISSTEEVITTDMVQMIFSNNVHQQLTATQKFRKLLSKEPNPPIDQVIQKPGVVQRFVKFLERNENCTLQFEAAWALTNIASGTFLHTKVVIETGAVPIFIKLLKSEHEDVQEQAVWALGNIAGDNAECRDFVLNCEILPPLLEIDIKFFSDAFKFVMFSHACSSLKVSPCLNVLSRLLFSSDPDVLADVCWALSYLSDGPNDKIQVVIDSGVCRRLVELLMHSDYKVVSPALRAVGNIVTGDDIQTQVILNCSALPCLLHLLSSPKESIRKEACWTVSNITAGNRAQIQAVIDANIFPVLIEILQKAEFRTRKEAAWAITNATSGGTPEQIRYLVALGCIKPLCDLLTVMDSKIVQVALNGLENILRLGEQESKQNGISINPYCALIEEAYGLDKIEFLQSHENQEIYQKAFDLIEHYFGVEDDDPSIVPQVDENQQQFVFHQQEAPMEGFQL</sequence>
<proteinExistence type="predicted"/>
<keyword evidence="1" id="KW-1185">Reference proteome</keyword>
<organism evidence="1 2">
    <name type="scientific">Orycteropus afer afer</name>
    <dbReference type="NCBI Taxonomy" id="1230840"/>
    <lineage>
        <taxon>Eukaryota</taxon>
        <taxon>Metazoa</taxon>
        <taxon>Chordata</taxon>
        <taxon>Craniata</taxon>
        <taxon>Vertebrata</taxon>
        <taxon>Euteleostomi</taxon>
        <taxon>Mammalia</taxon>
        <taxon>Eutheria</taxon>
        <taxon>Afrotheria</taxon>
        <taxon>Tubulidentata</taxon>
        <taxon>Orycteropodidae</taxon>
        <taxon>Orycteropus</taxon>
    </lineage>
</organism>
<dbReference type="Proteomes" id="UP000694850">
    <property type="component" value="Unplaced"/>
</dbReference>
<reference evidence="2" key="1">
    <citation type="submission" date="2025-08" db="UniProtKB">
        <authorList>
            <consortium name="RefSeq"/>
        </authorList>
    </citation>
    <scope>IDENTIFICATION</scope>
</reference>
<name>A0AC54ZEU2_ORYAF</name>